<feature type="domain" description="GH16" evidence="3">
    <location>
        <begin position="2"/>
        <end position="263"/>
    </location>
</feature>
<evidence type="ECO:0000256" key="1">
    <source>
        <dbReference type="ARBA" id="ARBA00006865"/>
    </source>
</evidence>
<organism evidence="4 5">
    <name type="scientific">Oharaeibacter diazotrophicus</name>
    <dbReference type="NCBI Taxonomy" id="1920512"/>
    <lineage>
        <taxon>Bacteria</taxon>
        <taxon>Pseudomonadati</taxon>
        <taxon>Pseudomonadota</taxon>
        <taxon>Alphaproteobacteria</taxon>
        <taxon>Hyphomicrobiales</taxon>
        <taxon>Pleomorphomonadaceae</taxon>
        <taxon>Oharaeibacter</taxon>
    </lineage>
</organism>
<feature type="region of interest" description="Disordered" evidence="2">
    <location>
        <begin position="1"/>
        <end position="20"/>
    </location>
</feature>
<proteinExistence type="inferred from homology"/>
<sequence length="263" mass="29068">MPLWPPVPRTEPGRTGRGLVFSDDFDAPGLNRARWSDLYLPHWTGDGLGRARFGIAGGALTLEVPDDLPPWCPEHDGDIRVSALQTGHRAGPVGSPDGQHRFRPELRVRRRLPELGLYLPLRHRIEMRARAVLDAGALASLYLIGFEEHPDDSGEITLMEVFGRKAGPDGTVVRRGIKAIGDPRMATEILDDRLPLRIEDWHVYAADWTAAGVAFEIDGRPVGRVAGAPDYPMQLMLTLYRLAPAETAAPPARFEVDYVRGYA</sequence>
<dbReference type="EMBL" id="SNXY01000006">
    <property type="protein sequence ID" value="TDP86343.1"/>
    <property type="molecule type" value="Genomic_DNA"/>
</dbReference>
<dbReference type="SUPFAM" id="SSF49899">
    <property type="entry name" value="Concanavalin A-like lectins/glucanases"/>
    <property type="match status" value="1"/>
</dbReference>
<dbReference type="AlphaFoldDB" id="A0A4R6RIN6"/>
<keyword evidence="4" id="KW-0378">Hydrolase</keyword>
<evidence type="ECO:0000313" key="5">
    <source>
        <dbReference type="Proteomes" id="UP000294547"/>
    </source>
</evidence>
<dbReference type="GO" id="GO:0005975">
    <property type="term" value="P:carbohydrate metabolic process"/>
    <property type="evidence" value="ECO:0007669"/>
    <property type="project" value="InterPro"/>
</dbReference>
<dbReference type="InterPro" id="IPR013320">
    <property type="entry name" value="ConA-like_dom_sf"/>
</dbReference>
<evidence type="ECO:0000259" key="3">
    <source>
        <dbReference type="PROSITE" id="PS51762"/>
    </source>
</evidence>
<protein>
    <submittedName>
        <fullName evidence="4">Glycosyl hydrolase family 16</fullName>
    </submittedName>
</protein>
<gene>
    <name evidence="4" type="ORF">EDD54_0213</name>
</gene>
<dbReference type="RefSeq" id="WP_126537392.1">
    <property type="nucleotide sequence ID" value="NZ_BSPM01000008.1"/>
</dbReference>
<dbReference type="OrthoDB" id="9809583at2"/>
<evidence type="ECO:0000313" key="4">
    <source>
        <dbReference type="EMBL" id="TDP86343.1"/>
    </source>
</evidence>
<dbReference type="GO" id="GO:0004553">
    <property type="term" value="F:hydrolase activity, hydrolyzing O-glycosyl compounds"/>
    <property type="evidence" value="ECO:0007669"/>
    <property type="project" value="InterPro"/>
</dbReference>
<dbReference type="Pfam" id="PF00722">
    <property type="entry name" value="Glyco_hydro_16"/>
    <property type="match status" value="1"/>
</dbReference>
<name>A0A4R6RIN6_9HYPH</name>
<dbReference type="InterPro" id="IPR000757">
    <property type="entry name" value="Beta-glucanase-like"/>
</dbReference>
<accession>A0A4R6RIN6</accession>
<dbReference type="PROSITE" id="PS51762">
    <property type="entry name" value="GH16_2"/>
    <property type="match status" value="1"/>
</dbReference>
<dbReference type="Gene3D" id="2.60.120.200">
    <property type="match status" value="1"/>
</dbReference>
<keyword evidence="5" id="KW-1185">Reference proteome</keyword>
<reference evidence="4 5" key="1">
    <citation type="submission" date="2019-03" db="EMBL/GenBank/DDBJ databases">
        <title>Genomic Encyclopedia of Type Strains, Phase IV (KMG-IV): sequencing the most valuable type-strain genomes for metagenomic binning, comparative biology and taxonomic classification.</title>
        <authorList>
            <person name="Goeker M."/>
        </authorList>
    </citation>
    <scope>NUCLEOTIDE SEQUENCE [LARGE SCALE GENOMIC DNA]</scope>
    <source>
        <strain evidence="4 5">DSM 102969</strain>
    </source>
</reference>
<comment type="caution">
    <text evidence="4">The sequence shown here is derived from an EMBL/GenBank/DDBJ whole genome shotgun (WGS) entry which is preliminary data.</text>
</comment>
<evidence type="ECO:0000256" key="2">
    <source>
        <dbReference type="SAM" id="MobiDB-lite"/>
    </source>
</evidence>
<dbReference type="Proteomes" id="UP000294547">
    <property type="component" value="Unassembled WGS sequence"/>
</dbReference>
<dbReference type="CDD" id="cd00413">
    <property type="entry name" value="Glyco_hydrolase_16"/>
    <property type="match status" value="1"/>
</dbReference>
<comment type="similarity">
    <text evidence="1">Belongs to the glycosyl hydrolase 16 family.</text>
</comment>